<protein>
    <submittedName>
        <fullName evidence="2">Uncharacterized protein</fullName>
    </submittedName>
</protein>
<evidence type="ECO:0000256" key="1">
    <source>
        <dbReference type="SAM" id="Phobius"/>
    </source>
</evidence>
<keyword evidence="1" id="KW-0812">Transmembrane</keyword>
<sequence>MNEADNSPVISFLRQFFEDGRQGKTVLSSLYYRSPLLYAAGFLSIPAAVVSAVLLTFG</sequence>
<gene>
    <name evidence="2" type="ORF">LCGC14_0045660</name>
</gene>
<accession>A0A0F9VU30</accession>
<keyword evidence="1" id="KW-1133">Transmembrane helix</keyword>
<name>A0A0F9VU30_9ZZZZ</name>
<keyword evidence="1" id="KW-0472">Membrane</keyword>
<dbReference type="EMBL" id="LAZR01000009">
    <property type="protein sequence ID" value="KKO08626.1"/>
    <property type="molecule type" value="Genomic_DNA"/>
</dbReference>
<reference evidence="2" key="1">
    <citation type="journal article" date="2015" name="Nature">
        <title>Complex archaea that bridge the gap between prokaryotes and eukaryotes.</title>
        <authorList>
            <person name="Spang A."/>
            <person name="Saw J.H."/>
            <person name="Jorgensen S.L."/>
            <person name="Zaremba-Niedzwiedzka K."/>
            <person name="Martijn J."/>
            <person name="Lind A.E."/>
            <person name="van Eijk R."/>
            <person name="Schleper C."/>
            <person name="Guy L."/>
            <person name="Ettema T.J."/>
        </authorList>
    </citation>
    <scope>NUCLEOTIDE SEQUENCE</scope>
</reference>
<evidence type="ECO:0000313" key="2">
    <source>
        <dbReference type="EMBL" id="KKO08626.1"/>
    </source>
</evidence>
<organism evidence="2">
    <name type="scientific">marine sediment metagenome</name>
    <dbReference type="NCBI Taxonomy" id="412755"/>
    <lineage>
        <taxon>unclassified sequences</taxon>
        <taxon>metagenomes</taxon>
        <taxon>ecological metagenomes</taxon>
    </lineage>
</organism>
<feature type="transmembrane region" description="Helical" evidence="1">
    <location>
        <begin position="36"/>
        <end position="57"/>
    </location>
</feature>
<proteinExistence type="predicted"/>
<dbReference type="AlphaFoldDB" id="A0A0F9VU30"/>
<comment type="caution">
    <text evidence="2">The sequence shown here is derived from an EMBL/GenBank/DDBJ whole genome shotgun (WGS) entry which is preliminary data.</text>
</comment>